<accession>A0A9D7IH64</accession>
<comment type="caution">
    <text evidence="2">The sequence shown here is derived from an EMBL/GenBank/DDBJ whole genome shotgun (WGS) entry which is preliminary data.</text>
</comment>
<feature type="transmembrane region" description="Helical" evidence="1">
    <location>
        <begin position="13"/>
        <end position="35"/>
    </location>
</feature>
<keyword evidence="1" id="KW-1133">Transmembrane helix</keyword>
<name>A0A9D7IH64_9RHOO</name>
<proteinExistence type="predicted"/>
<reference evidence="2" key="1">
    <citation type="submission" date="2020-10" db="EMBL/GenBank/DDBJ databases">
        <title>Connecting structure to function with the recovery of over 1000 high-quality activated sludge metagenome-assembled genomes encoding full-length rRNA genes using long-read sequencing.</title>
        <authorList>
            <person name="Singleton C.M."/>
            <person name="Petriglieri F."/>
            <person name="Kristensen J.M."/>
            <person name="Kirkegaard R.H."/>
            <person name="Michaelsen T.Y."/>
            <person name="Andersen M.H."/>
            <person name="Karst S.M."/>
            <person name="Dueholm M.S."/>
            <person name="Nielsen P.H."/>
            <person name="Albertsen M."/>
        </authorList>
    </citation>
    <scope>NUCLEOTIDE SEQUENCE</scope>
    <source>
        <strain evidence="2">EsbW_18-Q3-R4-48_MAXAC.044</strain>
    </source>
</reference>
<organism evidence="2 3">
    <name type="scientific">Candidatus Propionivibrio dominans</name>
    <dbReference type="NCBI Taxonomy" id="2954373"/>
    <lineage>
        <taxon>Bacteria</taxon>
        <taxon>Pseudomonadati</taxon>
        <taxon>Pseudomonadota</taxon>
        <taxon>Betaproteobacteria</taxon>
        <taxon>Rhodocyclales</taxon>
        <taxon>Rhodocyclaceae</taxon>
        <taxon>Propionivibrio</taxon>
    </lineage>
</organism>
<evidence type="ECO:0000313" key="3">
    <source>
        <dbReference type="Proteomes" id="UP000886602"/>
    </source>
</evidence>
<gene>
    <name evidence="2" type="ORF">IPJ48_07700</name>
</gene>
<protein>
    <submittedName>
        <fullName evidence="2">Uncharacterized protein</fullName>
    </submittedName>
</protein>
<dbReference type="EMBL" id="JADJNC010000010">
    <property type="protein sequence ID" value="MBK7422974.1"/>
    <property type="molecule type" value="Genomic_DNA"/>
</dbReference>
<feature type="transmembrane region" description="Helical" evidence="1">
    <location>
        <begin position="47"/>
        <end position="68"/>
    </location>
</feature>
<dbReference type="AlphaFoldDB" id="A0A9D7IH64"/>
<evidence type="ECO:0000256" key="1">
    <source>
        <dbReference type="SAM" id="Phobius"/>
    </source>
</evidence>
<keyword evidence="1" id="KW-0472">Membrane</keyword>
<sequence>MTRPQRPRLTLKIMFYAIFDVVGMVFLASGALWFARGQSLFIPDFPGTMVGALASIIGGFLLMLWAAAQILRELIKRPDNVVEEGK</sequence>
<evidence type="ECO:0000313" key="2">
    <source>
        <dbReference type="EMBL" id="MBK7422974.1"/>
    </source>
</evidence>
<keyword evidence="1" id="KW-0812">Transmembrane</keyword>
<dbReference type="Proteomes" id="UP000886602">
    <property type="component" value="Unassembled WGS sequence"/>
</dbReference>